<name>A0A182PN73_9DIPT</name>
<dbReference type="VEuPathDB" id="VectorBase:AEPI008397"/>
<dbReference type="SUPFAM" id="SSF55797">
    <property type="entry name" value="PR-1-like"/>
    <property type="match status" value="2"/>
</dbReference>
<dbReference type="InterPro" id="IPR035940">
    <property type="entry name" value="CAP_sf"/>
</dbReference>
<keyword evidence="6" id="KW-1185">Reference proteome</keyword>
<evidence type="ECO:0000313" key="5">
    <source>
        <dbReference type="EnsemblMetazoa" id="AEPI008397-PA"/>
    </source>
</evidence>
<evidence type="ECO:0000256" key="3">
    <source>
        <dbReference type="SAM" id="SignalP"/>
    </source>
</evidence>
<reference evidence="6" key="1">
    <citation type="submission" date="2013-03" db="EMBL/GenBank/DDBJ databases">
        <title>The Genome Sequence of Anopheles epiroticus epiroticus2.</title>
        <authorList>
            <consortium name="The Broad Institute Genomics Platform"/>
            <person name="Neafsey D.E."/>
            <person name="Howell P."/>
            <person name="Walker B."/>
            <person name="Young S.K."/>
            <person name="Zeng Q."/>
            <person name="Gargeya S."/>
            <person name="Fitzgerald M."/>
            <person name="Haas B."/>
            <person name="Abouelleil A."/>
            <person name="Allen A.W."/>
            <person name="Alvarado L."/>
            <person name="Arachchi H.M."/>
            <person name="Berlin A.M."/>
            <person name="Chapman S.B."/>
            <person name="Gainer-Dewar J."/>
            <person name="Goldberg J."/>
            <person name="Griggs A."/>
            <person name="Gujja S."/>
            <person name="Hansen M."/>
            <person name="Howarth C."/>
            <person name="Imamovic A."/>
            <person name="Ireland A."/>
            <person name="Larimer J."/>
            <person name="McCowan C."/>
            <person name="Murphy C."/>
            <person name="Pearson M."/>
            <person name="Poon T.W."/>
            <person name="Priest M."/>
            <person name="Roberts A."/>
            <person name="Saif S."/>
            <person name="Shea T."/>
            <person name="Sisk P."/>
            <person name="Sykes S."/>
            <person name="Wortman J."/>
            <person name="Nusbaum C."/>
            <person name="Birren B."/>
        </authorList>
    </citation>
    <scope>NUCLEOTIDE SEQUENCE [LARGE SCALE GENOMIC DNA]</scope>
    <source>
        <strain evidence="6">Epiroticus2</strain>
    </source>
</reference>
<dbReference type="Pfam" id="PF00188">
    <property type="entry name" value="CAP"/>
    <property type="match status" value="2"/>
</dbReference>
<feature type="domain" description="SCP" evidence="4">
    <location>
        <begin position="282"/>
        <end position="440"/>
    </location>
</feature>
<protein>
    <recommendedName>
        <fullName evidence="4">SCP domain-containing protein</fullName>
    </recommendedName>
</protein>
<dbReference type="InterPro" id="IPR001283">
    <property type="entry name" value="CRISP-related"/>
</dbReference>
<comment type="subcellular location">
    <subcellularLocation>
        <location evidence="1">Secreted</location>
    </subcellularLocation>
</comment>
<dbReference type="EnsemblMetazoa" id="AEPI008397-RA">
    <property type="protein sequence ID" value="AEPI008397-PA"/>
    <property type="gene ID" value="AEPI008397"/>
</dbReference>
<accession>A0A182PN73</accession>
<keyword evidence="2" id="KW-0964">Secreted</keyword>
<dbReference type="STRING" id="199890.A0A182PN73"/>
<sequence>MHQSTVALTLLLLSITIATDGYAPSYYCSPSLCPHGGPNVGCNPPPLSGGHFCYGKLPSVVPMTPAVQAHILHLHNYYRSRVASGYQFPLGPAAHMYTMVWDDELAAQAGNNARSCVFAHDRCRNTPQFLTSGQNLALLKYYEPGAYTVTELITRFIASWWKEWKYTKPAYIQAFPRSQLKNIGHFTMLVNDRTWKVGCAMQSWIEVGATKVYFVCNYSYNNIVTQEVYTVGRAGSQCQAGMNPSYPGLCRTGPNVGCNPPPPSGGSSCHGKSAIVVPMTSGFKATILHLHNYYRSQVASGNRAPLPSATGMYTLEWDDELAAQASNNARSCVFAHDRCRNTPQFRSSGQNVAIIKYHGLTYTVTGLIKSFLAGWWKEWKNTTPAYIQAFPHSQLYNIGHFTVLVNDRVRKVGCALQKWNEGRSIFVYFVCNYSYTNVINKKVYNVGRTGSDCKKGMNPNYFGLCMA</sequence>
<dbReference type="GO" id="GO:0005576">
    <property type="term" value="C:extracellular region"/>
    <property type="evidence" value="ECO:0007669"/>
    <property type="project" value="UniProtKB-SubCell"/>
</dbReference>
<dbReference type="InterPro" id="IPR014044">
    <property type="entry name" value="CAP_dom"/>
</dbReference>
<proteinExistence type="predicted"/>
<reference evidence="5" key="2">
    <citation type="submission" date="2020-05" db="UniProtKB">
        <authorList>
            <consortium name="EnsemblMetazoa"/>
        </authorList>
    </citation>
    <scope>IDENTIFICATION</scope>
    <source>
        <strain evidence="5">Epiroticus2</strain>
    </source>
</reference>
<feature type="domain" description="SCP" evidence="4">
    <location>
        <begin position="66"/>
        <end position="225"/>
    </location>
</feature>
<evidence type="ECO:0000259" key="4">
    <source>
        <dbReference type="SMART" id="SM00198"/>
    </source>
</evidence>
<evidence type="ECO:0000313" key="6">
    <source>
        <dbReference type="Proteomes" id="UP000075885"/>
    </source>
</evidence>
<dbReference type="Proteomes" id="UP000075885">
    <property type="component" value="Unassembled WGS sequence"/>
</dbReference>
<feature type="signal peptide" evidence="3">
    <location>
        <begin position="1"/>
        <end position="18"/>
    </location>
</feature>
<dbReference type="CDD" id="cd05380">
    <property type="entry name" value="CAP_euk"/>
    <property type="match status" value="2"/>
</dbReference>
<evidence type="ECO:0000256" key="1">
    <source>
        <dbReference type="ARBA" id="ARBA00004613"/>
    </source>
</evidence>
<dbReference type="SMART" id="SM00198">
    <property type="entry name" value="SCP"/>
    <property type="match status" value="2"/>
</dbReference>
<dbReference type="Gene3D" id="3.40.33.10">
    <property type="entry name" value="CAP"/>
    <property type="match status" value="2"/>
</dbReference>
<feature type="chain" id="PRO_5008131700" description="SCP domain-containing protein" evidence="3">
    <location>
        <begin position="19"/>
        <end position="467"/>
    </location>
</feature>
<keyword evidence="3" id="KW-0732">Signal</keyword>
<dbReference type="PANTHER" id="PTHR10334">
    <property type="entry name" value="CYSTEINE-RICH SECRETORY PROTEIN-RELATED"/>
    <property type="match status" value="1"/>
</dbReference>
<organism evidence="5 6">
    <name type="scientific">Anopheles epiroticus</name>
    <dbReference type="NCBI Taxonomy" id="199890"/>
    <lineage>
        <taxon>Eukaryota</taxon>
        <taxon>Metazoa</taxon>
        <taxon>Ecdysozoa</taxon>
        <taxon>Arthropoda</taxon>
        <taxon>Hexapoda</taxon>
        <taxon>Insecta</taxon>
        <taxon>Pterygota</taxon>
        <taxon>Neoptera</taxon>
        <taxon>Endopterygota</taxon>
        <taxon>Diptera</taxon>
        <taxon>Nematocera</taxon>
        <taxon>Culicoidea</taxon>
        <taxon>Culicidae</taxon>
        <taxon>Anophelinae</taxon>
        <taxon>Anopheles</taxon>
    </lineage>
</organism>
<evidence type="ECO:0000256" key="2">
    <source>
        <dbReference type="ARBA" id="ARBA00022525"/>
    </source>
</evidence>
<dbReference type="AlphaFoldDB" id="A0A182PN73"/>